<reference evidence="4" key="1">
    <citation type="submission" date="2015-07" db="EMBL/GenBank/DDBJ databases">
        <title>Lactobacillus ginsenosidimutans/EMML 3141/ whole genome sequencing.</title>
        <authorList>
            <person name="Kim M.K."/>
            <person name="Im W.-T."/>
            <person name="Srinivasan S."/>
            <person name="Lee J.-J."/>
        </authorList>
    </citation>
    <scope>NUCLEOTIDE SEQUENCE [LARGE SCALE GENOMIC DNA]</scope>
    <source>
        <strain evidence="4">EMML 3041</strain>
    </source>
</reference>
<dbReference type="InterPro" id="IPR000362">
    <property type="entry name" value="Fumarate_lyase_fam"/>
</dbReference>
<dbReference type="InterPro" id="IPR008948">
    <property type="entry name" value="L-Aspartase-like"/>
</dbReference>
<dbReference type="GO" id="GO:0006531">
    <property type="term" value="P:aspartate metabolic process"/>
    <property type="evidence" value="ECO:0007669"/>
    <property type="project" value="TreeGrafter"/>
</dbReference>
<name>A0A0H4QZW3_9LACO</name>
<evidence type="ECO:0000256" key="1">
    <source>
        <dbReference type="ARBA" id="ARBA00023239"/>
    </source>
</evidence>
<dbReference type="PANTHER" id="PTHR42696">
    <property type="entry name" value="ASPARTATE AMMONIA-LYASE"/>
    <property type="match status" value="1"/>
</dbReference>
<dbReference type="FunFam" id="1.20.200.10:FF:000001">
    <property type="entry name" value="Fumarate hydratase, mitochondrial"/>
    <property type="match status" value="1"/>
</dbReference>
<dbReference type="Pfam" id="PF00206">
    <property type="entry name" value="Lyase_1"/>
    <property type="match status" value="1"/>
</dbReference>
<dbReference type="AlphaFoldDB" id="A0A0H4QZW3"/>
<keyword evidence="1 3" id="KW-0456">Lyase</keyword>
<dbReference type="STRING" id="1007676.ABM34_05165"/>
<dbReference type="GO" id="GO:0008797">
    <property type="term" value="F:aspartate ammonia-lyase activity"/>
    <property type="evidence" value="ECO:0007669"/>
    <property type="project" value="UniProtKB-EC"/>
</dbReference>
<dbReference type="InterPro" id="IPR051546">
    <property type="entry name" value="Aspartate_Ammonia-Lyase"/>
</dbReference>
<dbReference type="KEGG" id="lgn:ABM34_05165"/>
<gene>
    <name evidence="3" type="primary">aspA</name>
    <name evidence="3" type="ORF">ABM34_05165</name>
</gene>
<dbReference type="EMBL" id="CP012034">
    <property type="protein sequence ID" value="AKP66985.1"/>
    <property type="molecule type" value="Genomic_DNA"/>
</dbReference>
<accession>A0A0H4QZW3</accession>
<dbReference type="GO" id="GO:0005829">
    <property type="term" value="C:cytosol"/>
    <property type="evidence" value="ECO:0007669"/>
    <property type="project" value="TreeGrafter"/>
</dbReference>
<dbReference type="Proteomes" id="UP000036106">
    <property type="component" value="Chromosome"/>
</dbReference>
<dbReference type="SUPFAM" id="SSF48557">
    <property type="entry name" value="L-aspartase-like"/>
    <property type="match status" value="1"/>
</dbReference>
<dbReference type="PATRIC" id="fig|1007676.4.peg.1027"/>
<dbReference type="Gene3D" id="1.10.275.10">
    <property type="entry name" value="Fumarase/aspartase (N-terminal domain)"/>
    <property type="match status" value="1"/>
</dbReference>
<organism evidence="3 4">
    <name type="scientific">Companilactobacillus ginsenosidimutans</name>
    <dbReference type="NCBI Taxonomy" id="1007676"/>
    <lineage>
        <taxon>Bacteria</taxon>
        <taxon>Bacillati</taxon>
        <taxon>Bacillota</taxon>
        <taxon>Bacilli</taxon>
        <taxon>Lactobacillales</taxon>
        <taxon>Lactobacillaceae</taxon>
        <taxon>Companilactobacillus</taxon>
    </lineage>
</organism>
<evidence type="ECO:0000313" key="4">
    <source>
        <dbReference type="Proteomes" id="UP000036106"/>
    </source>
</evidence>
<dbReference type="InterPro" id="IPR024083">
    <property type="entry name" value="Fumarase/histidase_N"/>
</dbReference>
<dbReference type="Gene3D" id="1.20.200.10">
    <property type="entry name" value="Fumarase/aspartase (Central domain)"/>
    <property type="match status" value="1"/>
</dbReference>
<dbReference type="NCBIfam" id="NF008909">
    <property type="entry name" value="PRK12273.1"/>
    <property type="match status" value="1"/>
</dbReference>
<dbReference type="PANTHER" id="PTHR42696:SF2">
    <property type="entry name" value="ASPARTATE AMMONIA-LYASE"/>
    <property type="match status" value="1"/>
</dbReference>
<sequence length="456" mass="49650">MTYRIEKDLIGTLKISDDDYYGINTERASRNFKLQTKKTDLDFIKQVARIKKAAATANEKVGRLSQKKAEAIRLAVTDILADKLDNQFIITEIQGGAGTSTNMNVNEVITNRALEILGHKKGEYQYLSPLDDVNAGQSTNDVYPSAGKLTTLIKTNKLTLSVATLIDVLLEKSEEFAHVQKMGRTQLQEAVPTTLGNSFKAFASGLTRCLDQVQKATQQLEILNMGGTAIGTGVNTSDGYDEILYSELKKDYGRNIRQAEDLLDATQNLDSYVLFSGSLKALAVMLSKMSHDLRLLSSGPKSGFNEIELPAQQAGSSIMPGKVNPVIPEIASQAAFEVIGNDATITFAAESGELELNAFEPVIFHNLFESVDFLNSACAMMATECVKGIQANVKECADDVKNSAETVTDLTPVIGYEAACDAVKKSLKTGVDVYRILKDEGIYDRDAEVGDLDRAQ</sequence>
<protein>
    <submittedName>
        <fullName evidence="3">Aspartate ammonia-lyase</fullName>
        <ecNumber evidence="3">4.3.1.1</ecNumber>
    </submittedName>
</protein>
<dbReference type="InterPro" id="IPR022761">
    <property type="entry name" value="Fumarate_lyase_N"/>
</dbReference>
<proteinExistence type="predicted"/>
<keyword evidence="4" id="KW-1185">Reference proteome</keyword>
<dbReference type="PRINTS" id="PR00149">
    <property type="entry name" value="FUMRATELYASE"/>
</dbReference>
<feature type="domain" description="Fumarate lyase N-terminal" evidence="2">
    <location>
        <begin position="12"/>
        <end position="340"/>
    </location>
</feature>
<evidence type="ECO:0000259" key="2">
    <source>
        <dbReference type="Pfam" id="PF00206"/>
    </source>
</evidence>
<dbReference type="RefSeq" id="WP_048703994.1">
    <property type="nucleotide sequence ID" value="NZ_CP012034.1"/>
</dbReference>
<evidence type="ECO:0000313" key="3">
    <source>
        <dbReference type="EMBL" id="AKP66985.1"/>
    </source>
</evidence>
<dbReference type="InterPro" id="IPR020557">
    <property type="entry name" value="Fumarate_lyase_CS"/>
</dbReference>
<dbReference type="OrthoDB" id="9802809at2"/>
<dbReference type="EC" id="4.3.1.1" evidence="3"/>
<dbReference type="Gene3D" id="1.10.40.30">
    <property type="entry name" value="Fumarase/aspartase (C-terminal domain)"/>
    <property type="match status" value="1"/>
</dbReference>
<dbReference type="PROSITE" id="PS00163">
    <property type="entry name" value="FUMARATE_LYASES"/>
    <property type="match status" value="1"/>
</dbReference>